<sequence>MARIKSRTTLGDLAQKIVLLSALMVLVVAGLGAALGAVGGWRPALVFPLILLGAVGCLVVSCRLPYAPLPTWPVASLLALCSGFGLWMAATASAQVLPRRDAGSNLQAALSLARTGRRIVGISAASIGGPGILDIPGITLASPAFYEIGSAAAPAIQPQFVIGPAAIYSLGDWLGGPTTIWWQAPLMTALGLLAIGLIVAMTVGPWWGSAAVVAVGASFPLVHTARSTYSEPLATLTLGAGFLALVLAARAGRHDRGARTMAFLAGLLVGGTVLVRIDGLRETILLVPIAAVALVTGARWPWPALLGAALGAGLGMLTALLLSYRYLGDIAASLIPLVALGVLLSLAGAVLVFLAGRGQRLRPAIADRLPDVLATATIVGGVALACRPLVMTVRQSAADPGARVVAGLQQRQGLTVDGGRTYAEYTVIWLDWWIGPVALVVALVTLAGLAHVLAARWTTGGGLPEWAAPLVIATGSTLLTLWRPGITPDHPWAERRLLIALPLVAVLCIVAAGWVWGLHGHAGVRTWQAGPGLQGIAVLLAASAVIPAALATQPHATERVEGGSLAAVDAVCRALAPGDVVLAVDSRAANEWPQVIRGQCGHPALSTSGALRADSDALAAAIAQIRDGLPAGSRLILLAADSDVALAGRAGAESATGGDARTPVVDAVVQEDDRLLERRPEGLVPLPIRVWLGVAS</sequence>
<feature type="transmembrane region" description="Helical" evidence="1">
    <location>
        <begin position="529"/>
        <end position="550"/>
    </location>
</feature>
<keyword evidence="1" id="KW-0812">Transmembrane</keyword>
<reference evidence="2 3" key="1">
    <citation type="journal article" date="2013" name="ISME J.">
        <title>A metabolic model for members of the genus Tetrasphaera involved in enhanced biological phosphorus removal.</title>
        <authorList>
            <person name="Kristiansen R."/>
            <person name="Nguyen H.T.T."/>
            <person name="Saunders A.M."/>
            <person name="Nielsen J.L."/>
            <person name="Wimmer R."/>
            <person name="Le V.Q."/>
            <person name="McIlroy S.J."/>
            <person name="Petrovski S."/>
            <person name="Seviour R.J."/>
            <person name="Calteau A."/>
            <person name="Nielsen K.L."/>
            <person name="Nielsen P.H."/>
        </authorList>
    </citation>
    <scope>NUCLEOTIDE SEQUENCE [LARGE SCALE GENOMIC DNA]</scope>
    <source>
        <strain evidence="2 3">Ben 74</strain>
    </source>
</reference>
<evidence type="ECO:0000313" key="2">
    <source>
        <dbReference type="EMBL" id="CCI54994.1"/>
    </source>
</evidence>
<name>A0A077ME86_9MICO</name>
<protein>
    <submittedName>
        <fullName evidence="2">Uncharacterized protein</fullName>
    </submittedName>
</protein>
<feature type="transmembrane region" description="Helical" evidence="1">
    <location>
        <begin position="72"/>
        <end position="90"/>
    </location>
</feature>
<evidence type="ECO:0000313" key="3">
    <source>
        <dbReference type="Proteomes" id="UP000035720"/>
    </source>
</evidence>
<evidence type="ECO:0000256" key="1">
    <source>
        <dbReference type="SAM" id="Phobius"/>
    </source>
</evidence>
<dbReference type="EMBL" id="CAJC01000208">
    <property type="protein sequence ID" value="CCI54994.1"/>
    <property type="molecule type" value="Genomic_DNA"/>
</dbReference>
<gene>
    <name evidence="2" type="ORF">BN13_920001</name>
</gene>
<dbReference type="AlphaFoldDB" id="A0A077ME86"/>
<keyword evidence="3" id="KW-1185">Reference proteome</keyword>
<dbReference type="OrthoDB" id="5196235at2"/>
<dbReference type="STRING" id="1193518.BN13_920001"/>
<comment type="caution">
    <text evidence="2">The sequence shown here is derived from an EMBL/GenBank/DDBJ whole genome shotgun (WGS) entry which is preliminary data.</text>
</comment>
<feature type="transmembrane region" description="Helical" evidence="1">
    <location>
        <begin position="17"/>
        <end position="38"/>
    </location>
</feature>
<feature type="transmembrane region" description="Helical" evidence="1">
    <location>
        <begin position="430"/>
        <end position="454"/>
    </location>
</feature>
<keyword evidence="1" id="KW-0472">Membrane</keyword>
<proteinExistence type="predicted"/>
<dbReference type="RefSeq" id="WP_048547707.1">
    <property type="nucleotide sequence ID" value="NZ_HF571038.1"/>
</dbReference>
<dbReference type="Proteomes" id="UP000035720">
    <property type="component" value="Unassembled WGS sequence"/>
</dbReference>
<feature type="transmembrane region" description="Helical" evidence="1">
    <location>
        <begin position="497"/>
        <end position="517"/>
    </location>
</feature>
<organism evidence="2 3">
    <name type="scientific">Nostocoides jenkinsii Ben 74</name>
    <dbReference type="NCBI Taxonomy" id="1193518"/>
    <lineage>
        <taxon>Bacteria</taxon>
        <taxon>Bacillati</taxon>
        <taxon>Actinomycetota</taxon>
        <taxon>Actinomycetes</taxon>
        <taxon>Micrococcales</taxon>
        <taxon>Intrasporangiaceae</taxon>
        <taxon>Nostocoides</taxon>
    </lineage>
</organism>
<feature type="transmembrane region" description="Helical" evidence="1">
    <location>
        <begin position="466"/>
        <end position="485"/>
    </location>
</feature>
<feature type="transmembrane region" description="Helical" evidence="1">
    <location>
        <begin position="330"/>
        <end position="355"/>
    </location>
</feature>
<feature type="transmembrane region" description="Helical" evidence="1">
    <location>
        <begin position="186"/>
        <end position="208"/>
    </location>
</feature>
<keyword evidence="1" id="KW-1133">Transmembrane helix</keyword>
<feature type="transmembrane region" description="Helical" evidence="1">
    <location>
        <begin position="228"/>
        <end position="248"/>
    </location>
</feature>
<feature type="transmembrane region" description="Helical" evidence="1">
    <location>
        <begin position="305"/>
        <end position="324"/>
    </location>
</feature>
<accession>A0A077ME86</accession>
<feature type="transmembrane region" description="Helical" evidence="1">
    <location>
        <begin position="45"/>
        <end position="66"/>
    </location>
</feature>